<dbReference type="Proteomes" id="UP001642260">
    <property type="component" value="Unassembled WGS sequence"/>
</dbReference>
<feature type="chain" id="PRO_5044893125" evidence="1">
    <location>
        <begin position="23"/>
        <end position="108"/>
    </location>
</feature>
<protein>
    <submittedName>
        <fullName evidence="2">Uncharacterized protein</fullName>
    </submittedName>
</protein>
<sequence>MSIVAQFLCLMFVFVLLGESDGISIVVLFFLKVTLVRNTKHHNHWNRTAVERRRKYLPWENEDKQKLNGLWSSPEKPWPWEWRKNKRGADTARMLPLQVTSPVLGFEM</sequence>
<evidence type="ECO:0000313" key="3">
    <source>
        <dbReference type="Proteomes" id="UP001642260"/>
    </source>
</evidence>
<feature type="signal peptide" evidence="1">
    <location>
        <begin position="1"/>
        <end position="22"/>
    </location>
</feature>
<comment type="caution">
    <text evidence="2">The sequence shown here is derived from an EMBL/GenBank/DDBJ whole genome shotgun (WGS) entry which is preliminary data.</text>
</comment>
<gene>
    <name evidence="2" type="ORF">ERUC_LOCUS12791</name>
</gene>
<evidence type="ECO:0000313" key="2">
    <source>
        <dbReference type="EMBL" id="CAH8333130.1"/>
    </source>
</evidence>
<reference evidence="2 3" key="1">
    <citation type="submission" date="2022-03" db="EMBL/GenBank/DDBJ databases">
        <authorList>
            <person name="Macdonald S."/>
            <person name="Ahmed S."/>
            <person name="Newling K."/>
        </authorList>
    </citation>
    <scope>NUCLEOTIDE SEQUENCE [LARGE SCALE GENOMIC DNA]</scope>
</reference>
<evidence type="ECO:0000256" key="1">
    <source>
        <dbReference type="SAM" id="SignalP"/>
    </source>
</evidence>
<dbReference type="EMBL" id="CAKOAT010120822">
    <property type="protein sequence ID" value="CAH8333130.1"/>
    <property type="molecule type" value="Genomic_DNA"/>
</dbReference>
<keyword evidence="3" id="KW-1185">Reference proteome</keyword>
<proteinExistence type="predicted"/>
<accession>A0ABC8JRQ3</accession>
<dbReference type="AlphaFoldDB" id="A0ABC8JRQ3"/>
<keyword evidence="1" id="KW-0732">Signal</keyword>
<name>A0ABC8JRQ3_ERUVS</name>
<organism evidence="2 3">
    <name type="scientific">Eruca vesicaria subsp. sativa</name>
    <name type="common">Garden rocket</name>
    <name type="synonym">Eruca sativa</name>
    <dbReference type="NCBI Taxonomy" id="29727"/>
    <lineage>
        <taxon>Eukaryota</taxon>
        <taxon>Viridiplantae</taxon>
        <taxon>Streptophyta</taxon>
        <taxon>Embryophyta</taxon>
        <taxon>Tracheophyta</taxon>
        <taxon>Spermatophyta</taxon>
        <taxon>Magnoliopsida</taxon>
        <taxon>eudicotyledons</taxon>
        <taxon>Gunneridae</taxon>
        <taxon>Pentapetalae</taxon>
        <taxon>rosids</taxon>
        <taxon>malvids</taxon>
        <taxon>Brassicales</taxon>
        <taxon>Brassicaceae</taxon>
        <taxon>Brassiceae</taxon>
        <taxon>Eruca</taxon>
    </lineage>
</organism>